<evidence type="ECO:0000313" key="2">
    <source>
        <dbReference type="RefSeq" id="XP_011014364.1"/>
    </source>
</evidence>
<dbReference type="KEGG" id="peu:105118172"/>
<reference evidence="2" key="1">
    <citation type="submission" date="2025-08" db="UniProtKB">
        <authorList>
            <consortium name="RefSeq"/>
        </authorList>
    </citation>
    <scope>IDENTIFICATION</scope>
</reference>
<accession>A0AAJ6TP77</accession>
<organism evidence="1 2">
    <name type="scientific">Populus euphratica</name>
    <name type="common">Euphrates poplar</name>
    <dbReference type="NCBI Taxonomy" id="75702"/>
    <lineage>
        <taxon>Eukaryota</taxon>
        <taxon>Viridiplantae</taxon>
        <taxon>Streptophyta</taxon>
        <taxon>Embryophyta</taxon>
        <taxon>Tracheophyta</taxon>
        <taxon>Spermatophyta</taxon>
        <taxon>Magnoliopsida</taxon>
        <taxon>eudicotyledons</taxon>
        <taxon>Gunneridae</taxon>
        <taxon>Pentapetalae</taxon>
        <taxon>rosids</taxon>
        <taxon>fabids</taxon>
        <taxon>Malpighiales</taxon>
        <taxon>Salicaceae</taxon>
        <taxon>Saliceae</taxon>
        <taxon>Populus</taxon>
    </lineage>
</organism>
<keyword evidence="1" id="KW-1185">Reference proteome</keyword>
<dbReference type="RefSeq" id="XP_011014364.1">
    <property type="nucleotide sequence ID" value="XM_011016062.1"/>
</dbReference>
<dbReference type="InterPro" id="IPR013780">
    <property type="entry name" value="Glyco_hydro_b"/>
</dbReference>
<dbReference type="GeneID" id="105118172"/>
<dbReference type="AlphaFoldDB" id="A0AAJ6TP77"/>
<proteinExistence type="predicted"/>
<evidence type="ECO:0000313" key="1">
    <source>
        <dbReference type="Proteomes" id="UP000694918"/>
    </source>
</evidence>
<dbReference type="Gene3D" id="2.60.40.1180">
    <property type="entry name" value="Golgi alpha-mannosidase II"/>
    <property type="match status" value="1"/>
</dbReference>
<gene>
    <name evidence="2" type="primary">LOC105118172</name>
</gene>
<protein>
    <submittedName>
        <fullName evidence="2">Alpha-L-arabinofuranosidase 1-like isoform X1</fullName>
    </submittedName>
</protein>
<sequence length="129" mass="14356">MQLSSSHQSTMELRATGCKNSSESQVEQLFLTLSYRQIPLHLLHLQLLGKIQTYMEIKIVNFGNSKVNLKVSIDGLGLSSRLSGSTKTVFTSSNVMDENFFVDPKKVVPAQTMIENADKDMDVVLSPYS</sequence>
<dbReference type="PANTHER" id="PTHR31776">
    <property type="entry name" value="ALPHA-L-ARABINOFURANOSIDASE 1"/>
    <property type="match status" value="1"/>
</dbReference>
<name>A0AAJ6TP77_POPEU</name>
<dbReference type="GO" id="GO:0046556">
    <property type="term" value="F:alpha-L-arabinofuranosidase activity"/>
    <property type="evidence" value="ECO:0007669"/>
    <property type="project" value="TreeGrafter"/>
</dbReference>
<dbReference type="Proteomes" id="UP000694918">
    <property type="component" value="Unplaced"/>
</dbReference>
<dbReference type="InterPro" id="IPR051563">
    <property type="entry name" value="Glycosyl_Hydrolase_51"/>
</dbReference>
<dbReference type="PANTHER" id="PTHR31776:SF0">
    <property type="entry name" value="ALPHA-L-ARABINOFURANOSIDASE 1"/>
    <property type="match status" value="1"/>
</dbReference>